<dbReference type="EMBL" id="KN825956">
    <property type="protein sequence ID" value="KIK80698.1"/>
    <property type="molecule type" value="Genomic_DNA"/>
</dbReference>
<sequence length="130" mass="13967">MGGSENYRVLVGVSSSGFYTLTLCPNLIDLDLLFSVNLNGEGRCNVVTAAALAPVTWTQGLRRLSGAHEGMSHVVKADNESSLRRCQQSLTSLLPRLLARGRSCAIPTLHLMMPESSTFCVATANHMTMA</sequence>
<accession>A0A0D0CYH6</accession>
<protein>
    <submittedName>
        <fullName evidence="1">Uncharacterized protein</fullName>
    </submittedName>
</protein>
<dbReference type="HOGENOM" id="CLU_1938825_0_0_1"/>
<organism evidence="1 2">
    <name type="scientific">Paxillus rubicundulus Ve08.2h10</name>
    <dbReference type="NCBI Taxonomy" id="930991"/>
    <lineage>
        <taxon>Eukaryota</taxon>
        <taxon>Fungi</taxon>
        <taxon>Dikarya</taxon>
        <taxon>Basidiomycota</taxon>
        <taxon>Agaricomycotina</taxon>
        <taxon>Agaricomycetes</taxon>
        <taxon>Agaricomycetidae</taxon>
        <taxon>Boletales</taxon>
        <taxon>Paxilineae</taxon>
        <taxon>Paxillaceae</taxon>
        <taxon>Paxillus</taxon>
    </lineage>
</organism>
<dbReference type="InParanoid" id="A0A0D0CYH6"/>
<reference evidence="2" key="2">
    <citation type="submission" date="2015-01" db="EMBL/GenBank/DDBJ databases">
        <title>Evolutionary Origins and Diversification of the Mycorrhizal Mutualists.</title>
        <authorList>
            <consortium name="DOE Joint Genome Institute"/>
            <consortium name="Mycorrhizal Genomics Consortium"/>
            <person name="Kohler A."/>
            <person name="Kuo A."/>
            <person name="Nagy L.G."/>
            <person name="Floudas D."/>
            <person name="Copeland A."/>
            <person name="Barry K.W."/>
            <person name="Cichocki N."/>
            <person name="Veneault-Fourrey C."/>
            <person name="LaButti K."/>
            <person name="Lindquist E.A."/>
            <person name="Lipzen A."/>
            <person name="Lundell T."/>
            <person name="Morin E."/>
            <person name="Murat C."/>
            <person name="Riley R."/>
            <person name="Ohm R."/>
            <person name="Sun H."/>
            <person name="Tunlid A."/>
            <person name="Henrissat B."/>
            <person name="Grigoriev I.V."/>
            <person name="Hibbett D.S."/>
            <person name="Martin F."/>
        </authorList>
    </citation>
    <scope>NUCLEOTIDE SEQUENCE [LARGE SCALE GENOMIC DNA]</scope>
    <source>
        <strain evidence="2">Ve08.2h10</strain>
    </source>
</reference>
<name>A0A0D0CYH6_9AGAM</name>
<evidence type="ECO:0000313" key="2">
    <source>
        <dbReference type="Proteomes" id="UP000054538"/>
    </source>
</evidence>
<dbReference type="Proteomes" id="UP000054538">
    <property type="component" value="Unassembled WGS sequence"/>
</dbReference>
<evidence type="ECO:0000313" key="1">
    <source>
        <dbReference type="EMBL" id="KIK80698.1"/>
    </source>
</evidence>
<dbReference type="AlphaFoldDB" id="A0A0D0CYH6"/>
<proteinExistence type="predicted"/>
<keyword evidence="2" id="KW-1185">Reference proteome</keyword>
<reference evidence="1 2" key="1">
    <citation type="submission" date="2014-04" db="EMBL/GenBank/DDBJ databases">
        <authorList>
            <consortium name="DOE Joint Genome Institute"/>
            <person name="Kuo A."/>
            <person name="Kohler A."/>
            <person name="Jargeat P."/>
            <person name="Nagy L.G."/>
            <person name="Floudas D."/>
            <person name="Copeland A."/>
            <person name="Barry K.W."/>
            <person name="Cichocki N."/>
            <person name="Veneault-Fourrey C."/>
            <person name="LaButti K."/>
            <person name="Lindquist E.A."/>
            <person name="Lipzen A."/>
            <person name="Lundell T."/>
            <person name="Morin E."/>
            <person name="Murat C."/>
            <person name="Sun H."/>
            <person name="Tunlid A."/>
            <person name="Henrissat B."/>
            <person name="Grigoriev I.V."/>
            <person name="Hibbett D.S."/>
            <person name="Martin F."/>
            <person name="Nordberg H.P."/>
            <person name="Cantor M.N."/>
            <person name="Hua S.X."/>
        </authorList>
    </citation>
    <scope>NUCLEOTIDE SEQUENCE [LARGE SCALE GENOMIC DNA]</scope>
    <source>
        <strain evidence="1 2">Ve08.2h10</strain>
    </source>
</reference>
<gene>
    <name evidence="1" type="ORF">PAXRUDRAFT_157981</name>
</gene>